<dbReference type="PROSITE" id="PS51043">
    <property type="entry name" value="DDHD"/>
    <property type="match status" value="1"/>
</dbReference>
<evidence type="ECO:0000313" key="4">
    <source>
        <dbReference type="EMBL" id="CAG9809707.1"/>
    </source>
</evidence>
<feature type="domain" description="DDHD" evidence="3">
    <location>
        <begin position="394"/>
        <end position="602"/>
    </location>
</feature>
<name>A0A9N9WZA1_9DIPT</name>
<dbReference type="InterPro" id="IPR004170">
    <property type="entry name" value="WWE_dom"/>
</dbReference>
<dbReference type="InterPro" id="IPR037197">
    <property type="entry name" value="WWE_dom_sf"/>
</dbReference>
<evidence type="ECO:0000259" key="2">
    <source>
        <dbReference type="PROSITE" id="PS50918"/>
    </source>
</evidence>
<dbReference type="GO" id="GO:0004620">
    <property type="term" value="F:phospholipase activity"/>
    <property type="evidence" value="ECO:0007669"/>
    <property type="project" value="TreeGrafter"/>
</dbReference>
<evidence type="ECO:0000259" key="3">
    <source>
        <dbReference type="PROSITE" id="PS51043"/>
    </source>
</evidence>
<dbReference type="Pfam" id="PF02825">
    <property type="entry name" value="WWE"/>
    <property type="match status" value="1"/>
</dbReference>
<dbReference type="SUPFAM" id="SSF117839">
    <property type="entry name" value="WWE domain"/>
    <property type="match status" value="1"/>
</dbReference>
<dbReference type="PANTHER" id="PTHR23509:SF10">
    <property type="entry name" value="LD21067P"/>
    <property type="match status" value="1"/>
</dbReference>
<gene>
    <name evidence="4" type="ORF">CHIRRI_LOCUS12527</name>
</gene>
<reference evidence="4" key="2">
    <citation type="submission" date="2022-10" db="EMBL/GenBank/DDBJ databases">
        <authorList>
            <consortium name="ENA_rothamsted_submissions"/>
            <consortium name="culmorum"/>
            <person name="King R."/>
        </authorList>
    </citation>
    <scope>NUCLEOTIDE SEQUENCE</scope>
</reference>
<dbReference type="SMART" id="SM01127">
    <property type="entry name" value="DDHD"/>
    <property type="match status" value="1"/>
</dbReference>
<dbReference type="InterPro" id="IPR004177">
    <property type="entry name" value="DDHD_dom"/>
</dbReference>
<reference evidence="4" key="1">
    <citation type="submission" date="2022-01" db="EMBL/GenBank/DDBJ databases">
        <authorList>
            <person name="King R."/>
        </authorList>
    </citation>
    <scope>NUCLEOTIDE SEQUENCE</scope>
</reference>
<dbReference type="Proteomes" id="UP001153620">
    <property type="component" value="Chromosome 3"/>
</dbReference>
<feature type="domain" description="WWE" evidence="2">
    <location>
        <begin position="7"/>
        <end position="86"/>
    </location>
</feature>
<dbReference type="OrthoDB" id="69269at2759"/>
<dbReference type="Pfam" id="PF02862">
    <property type="entry name" value="DDHD"/>
    <property type="match status" value="1"/>
</dbReference>
<comment type="similarity">
    <text evidence="1">Belongs to the PA-PLA1 family.</text>
</comment>
<dbReference type="PROSITE" id="PS50918">
    <property type="entry name" value="WWE"/>
    <property type="match status" value="1"/>
</dbReference>
<dbReference type="AlphaFoldDB" id="A0A9N9WZA1"/>
<keyword evidence="5" id="KW-1185">Reference proteome</keyword>
<evidence type="ECO:0000256" key="1">
    <source>
        <dbReference type="ARBA" id="ARBA00038464"/>
    </source>
</evidence>
<evidence type="ECO:0000313" key="5">
    <source>
        <dbReference type="Proteomes" id="UP001153620"/>
    </source>
</evidence>
<dbReference type="InterPro" id="IPR057825">
    <property type="entry name" value="WWE_SEC23-DDH2"/>
</dbReference>
<dbReference type="InterPro" id="IPR058055">
    <property type="entry name" value="PA-PLA1"/>
</dbReference>
<dbReference type="EMBL" id="OU895879">
    <property type="protein sequence ID" value="CAG9809707.1"/>
    <property type="molecule type" value="Genomic_DNA"/>
</dbReference>
<proteinExistence type="inferred from homology"/>
<sequence length="639" mass="72984">MASKESNVDENVDSGKLLKHWFYEHLIDGKTRWTPFNFIDSKAIEEAFLSGKEQQIATDGGRFEVNIVERTRQPVYWTAESTSVRRCSWFYKMDSRWIPYEEEISEQLEIGYQEALITKEWHRRIDLPNSEQVVFHDSNVMVHFQQQSNSDSWGSPTNSITKPRVVKRGIDDFHIDEGDSDQIDHLLFMVHGIGSVCDLKFRTVEQVVDEFRMIAQQLVQAHYRTAYDEGKIGRVEVLPVSWYKALHSDDSGIDQKLKSITLDSIPRLRNFTNETLLDVLFYTSPVFSQGIVDTVANALNKKYSMFLKRNKNFKGRVSLAGHSLGSLILFDLLCHQKPTELNGENLENPDELGTPSRLKKISLHQPITRTHSKAIDYNFGLSGTGQPLMTYKQLIFEPKHFFALGSPIGMFVTIRGIDKLGLDFSLPTCDHFFNIFHPFDPVAYRIEALVNPSLASVSPVLIPHHKGRKRMHLELKETFQQVSADLKTKLMSSVKNVTETVCALNPLNKNINQKAIEKEVDQVLNKQLSSETGVEKDESPKESPSTEKLFNMGLLNQGRRFDYVLQEAPLEFFNEYLFALASHVVYWDSADTILFIVKEMYSSMGIEADKEIPQHTLKFERPSSSTDLVVPSSSDSLRG</sequence>
<protein>
    <recommendedName>
        <fullName evidence="6">Phospholipase DDHD2</fullName>
    </recommendedName>
</protein>
<dbReference type="PANTHER" id="PTHR23509">
    <property type="entry name" value="PA-PL1 PHOSPHOLIPASE FAMILY"/>
    <property type="match status" value="1"/>
</dbReference>
<accession>A0A9N9WZA1</accession>
<dbReference type="Pfam" id="PF23464">
    <property type="entry name" value="WWE_3"/>
    <property type="match status" value="1"/>
</dbReference>
<evidence type="ECO:0008006" key="6">
    <source>
        <dbReference type="Google" id="ProtNLM"/>
    </source>
</evidence>
<organism evidence="4 5">
    <name type="scientific">Chironomus riparius</name>
    <dbReference type="NCBI Taxonomy" id="315576"/>
    <lineage>
        <taxon>Eukaryota</taxon>
        <taxon>Metazoa</taxon>
        <taxon>Ecdysozoa</taxon>
        <taxon>Arthropoda</taxon>
        <taxon>Hexapoda</taxon>
        <taxon>Insecta</taxon>
        <taxon>Pterygota</taxon>
        <taxon>Neoptera</taxon>
        <taxon>Endopterygota</taxon>
        <taxon>Diptera</taxon>
        <taxon>Nematocera</taxon>
        <taxon>Chironomoidea</taxon>
        <taxon>Chironomidae</taxon>
        <taxon>Chironominae</taxon>
        <taxon>Chironomus</taxon>
    </lineage>
</organism>
<dbReference type="GO" id="GO:0046872">
    <property type="term" value="F:metal ion binding"/>
    <property type="evidence" value="ECO:0007669"/>
    <property type="project" value="InterPro"/>
</dbReference>
<dbReference type="GO" id="GO:0030134">
    <property type="term" value="C:COPII-coated ER to Golgi transport vesicle"/>
    <property type="evidence" value="ECO:0007669"/>
    <property type="project" value="TreeGrafter"/>
</dbReference>